<dbReference type="NCBIfam" id="NF045629">
    <property type="entry name" value="monooxsub_HsaA"/>
    <property type="match status" value="1"/>
</dbReference>
<protein>
    <submittedName>
        <fullName evidence="5">Flavin-dependent monooxygenase, oxygenase subunit HsaA</fullName>
        <ecNumber evidence="5">1.14.14.12</ecNumber>
    </submittedName>
</protein>
<dbReference type="GO" id="GO:0005737">
    <property type="term" value="C:cytoplasm"/>
    <property type="evidence" value="ECO:0007669"/>
    <property type="project" value="TreeGrafter"/>
</dbReference>
<dbReference type="InterPro" id="IPR046373">
    <property type="entry name" value="Acyl-CoA_Oxase/DH_mid-dom_sf"/>
</dbReference>
<dbReference type="InterPro" id="IPR054617">
    <property type="entry name" value="HsaA"/>
</dbReference>
<comment type="caution">
    <text evidence="5">The sequence shown here is derived from an EMBL/GenBank/DDBJ whole genome shotgun (WGS) entry which is preliminary data.</text>
</comment>
<dbReference type="GO" id="GO:0050660">
    <property type="term" value="F:flavin adenine dinucleotide binding"/>
    <property type="evidence" value="ECO:0007669"/>
    <property type="project" value="InterPro"/>
</dbReference>
<sequence>MRDGYSQQRILKYTGSDSGDRFGDPFGRQDDERMDSEIAEAVRTLRPTLAERSAAVDADGAIPDESITALVESGLFRMLRPRWSGGLESDPVDFYDAVRSISAACGSTGWLASILGVSPWHVALFDERAQREIWAAEPDALICSAYAPVGRFVPVEGGFELTGQWRIATGSAHASWGLMGGALVAENGQPMDLATALVPLSECRVTGTWDAVGLRGTGSRGLHADRVFVPSYRTLRNYDVVLRHAPGQKFNTGPLYRMPYGAMYSTSVSAPIIGTAEGCLDAFVARVRGDSRLSFGSGGPETAQQVAVGRAASEIDAAVLQMHRNLRELHDCARRRVEIPMQLRLRTRRDQAVGTERAVNSVDSIFAAAGGMGLRRGNPIERAWRDAHTGRIHLSNDVNAALELYGQGALGLPVDDMLV</sequence>
<dbReference type="InterPro" id="IPR050741">
    <property type="entry name" value="Acyl-CoA_dehydrogenase"/>
</dbReference>
<name>A0A7K0D736_9NOCA</name>
<dbReference type="Proteomes" id="UP000438448">
    <property type="component" value="Unassembled WGS sequence"/>
</dbReference>
<dbReference type="EMBL" id="WEGK01000010">
    <property type="protein sequence ID" value="MQY21527.1"/>
    <property type="molecule type" value="Genomic_DNA"/>
</dbReference>
<dbReference type="GO" id="GO:0033539">
    <property type="term" value="P:fatty acid beta-oxidation using acyl-CoA dehydrogenase"/>
    <property type="evidence" value="ECO:0007669"/>
    <property type="project" value="TreeGrafter"/>
</dbReference>
<dbReference type="AlphaFoldDB" id="A0A7K0D736"/>
<evidence type="ECO:0000313" key="6">
    <source>
        <dbReference type="Proteomes" id="UP000438448"/>
    </source>
</evidence>
<dbReference type="InterPro" id="IPR037069">
    <property type="entry name" value="AcylCoA_DH/ox_N_sf"/>
</dbReference>
<evidence type="ECO:0000256" key="2">
    <source>
        <dbReference type="ARBA" id="ARBA00049661"/>
    </source>
</evidence>
<dbReference type="InterPro" id="IPR036250">
    <property type="entry name" value="AcylCo_DH-like_C"/>
</dbReference>
<dbReference type="EC" id="1.14.14.12" evidence="5"/>
<dbReference type="Gene3D" id="1.20.140.10">
    <property type="entry name" value="Butyryl-CoA Dehydrogenase, subunit A, domain 3"/>
    <property type="match status" value="1"/>
</dbReference>
<evidence type="ECO:0000259" key="4">
    <source>
        <dbReference type="Pfam" id="PF08028"/>
    </source>
</evidence>
<feature type="domain" description="Acyl-CoA dehydrogenase/oxidase N-terminal" evidence="3">
    <location>
        <begin position="39"/>
        <end position="134"/>
    </location>
</feature>
<feature type="domain" description="Acyl-CoA dehydrogenase C-terminal" evidence="4">
    <location>
        <begin position="268"/>
        <end position="396"/>
    </location>
</feature>
<dbReference type="InterPro" id="IPR009100">
    <property type="entry name" value="AcylCoA_DH/oxidase_NM_dom_sf"/>
</dbReference>
<comment type="similarity">
    <text evidence="2">Belongs to the HpaH/HsaA monooxygenase family.</text>
</comment>
<dbReference type="Gene3D" id="2.40.110.10">
    <property type="entry name" value="Butyryl-CoA Dehydrogenase, subunit A, domain 2"/>
    <property type="match status" value="1"/>
</dbReference>
<organism evidence="5 6">
    <name type="scientific">Nocardia macrotermitis</name>
    <dbReference type="NCBI Taxonomy" id="2585198"/>
    <lineage>
        <taxon>Bacteria</taxon>
        <taxon>Bacillati</taxon>
        <taxon>Actinomycetota</taxon>
        <taxon>Actinomycetes</taxon>
        <taxon>Mycobacteriales</taxon>
        <taxon>Nocardiaceae</taxon>
        <taxon>Nocardia</taxon>
    </lineage>
</organism>
<proteinExistence type="inferred from homology"/>
<dbReference type="InterPro" id="IPR013107">
    <property type="entry name" value="Acyl-CoA_DH_C"/>
</dbReference>
<keyword evidence="5" id="KW-0503">Monooxygenase</keyword>
<dbReference type="InterPro" id="IPR013786">
    <property type="entry name" value="AcylCoA_DH/ox_N"/>
</dbReference>
<dbReference type="PANTHER" id="PTHR48083">
    <property type="entry name" value="MEDIUM-CHAIN SPECIFIC ACYL-COA DEHYDROGENASE, MITOCHONDRIAL-RELATED"/>
    <property type="match status" value="1"/>
</dbReference>
<dbReference type="SUPFAM" id="SSF56645">
    <property type="entry name" value="Acyl-CoA dehydrogenase NM domain-like"/>
    <property type="match status" value="1"/>
</dbReference>
<evidence type="ECO:0000313" key="5">
    <source>
        <dbReference type="EMBL" id="MQY21527.1"/>
    </source>
</evidence>
<dbReference type="Pfam" id="PF02771">
    <property type="entry name" value="Acyl-CoA_dh_N"/>
    <property type="match status" value="1"/>
</dbReference>
<dbReference type="GO" id="GO:0036383">
    <property type="term" value="F:3-hydroxy-9,10-secoandrosta-1,3,5(10)-triene-9,17-dione monooxygenase activity"/>
    <property type="evidence" value="ECO:0007669"/>
    <property type="project" value="UniProtKB-EC"/>
</dbReference>
<dbReference type="PANTHER" id="PTHR48083:SF19">
    <property type="entry name" value="FLAVIN-DEPENDENT MONOOXYGENASE, OXYGENASE SUBUNIT HSAA"/>
    <property type="match status" value="1"/>
</dbReference>
<evidence type="ECO:0000259" key="3">
    <source>
        <dbReference type="Pfam" id="PF02771"/>
    </source>
</evidence>
<accession>A0A7K0D736</accession>
<keyword evidence="1 5" id="KW-0560">Oxidoreductase</keyword>
<dbReference type="GO" id="GO:0003995">
    <property type="term" value="F:acyl-CoA dehydrogenase activity"/>
    <property type="evidence" value="ECO:0007669"/>
    <property type="project" value="TreeGrafter"/>
</dbReference>
<reference evidence="5 6" key="1">
    <citation type="submission" date="2019-10" db="EMBL/GenBank/DDBJ databases">
        <title>Nocardia macrotermitis sp. nov. and Nocardia aurantia sp. nov., isolated from the gut of fungus growing-termite Macrotermes natalensis.</title>
        <authorList>
            <person name="Benndorf R."/>
            <person name="Schwitalla J."/>
            <person name="Martin K."/>
            <person name="De Beer W."/>
            <person name="Kaster A.-K."/>
            <person name="Vollmers J."/>
            <person name="Poulsen M."/>
            <person name="Beemelmanns C."/>
        </authorList>
    </citation>
    <scope>NUCLEOTIDE SEQUENCE [LARGE SCALE GENOMIC DNA]</scope>
    <source>
        <strain evidence="5 6">RB20</strain>
    </source>
</reference>
<dbReference type="Gene3D" id="1.10.540.10">
    <property type="entry name" value="Acyl-CoA dehydrogenase/oxidase, N-terminal domain"/>
    <property type="match status" value="1"/>
</dbReference>
<dbReference type="Pfam" id="PF08028">
    <property type="entry name" value="Acyl-CoA_dh_2"/>
    <property type="match status" value="1"/>
</dbReference>
<dbReference type="SUPFAM" id="SSF47203">
    <property type="entry name" value="Acyl-CoA dehydrogenase C-terminal domain-like"/>
    <property type="match status" value="1"/>
</dbReference>
<gene>
    <name evidence="5" type="primary">hsaA_4</name>
    <name evidence="5" type="ORF">NRB20_46400</name>
</gene>
<evidence type="ECO:0000256" key="1">
    <source>
        <dbReference type="ARBA" id="ARBA00023002"/>
    </source>
</evidence>
<keyword evidence="6" id="KW-1185">Reference proteome</keyword>
<dbReference type="PIRSF" id="PIRSF016578">
    <property type="entry name" value="HsaA"/>
    <property type="match status" value="1"/>
</dbReference>